<comment type="caution">
    <text evidence="1">The sequence shown here is derived from an EMBL/GenBank/DDBJ whole genome shotgun (WGS) entry which is preliminary data.</text>
</comment>
<dbReference type="Proteomes" id="UP000887458">
    <property type="component" value="Unassembled WGS sequence"/>
</dbReference>
<dbReference type="EMBL" id="NJHN03000104">
    <property type="protein sequence ID" value="KAH9414932.1"/>
    <property type="molecule type" value="Genomic_DNA"/>
</dbReference>
<gene>
    <name evidence="1" type="ORF">DERP_012522</name>
</gene>
<keyword evidence="2" id="KW-1185">Reference proteome</keyword>
<organism evidence="1 2">
    <name type="scientific">Dermatophagoides pteronyssinus</name>
    <name type="common">European house dust mite</name>
    <dbReference type="NCBI Taxonomy" id="6956"/>
    <lineage>
        <taxon>Eukaryota</taxon>
        <taxon>Metazoa</taxon>
        <taxon>Ecdysozoa</taxon>
        <taxon>Arthropoda</taxon>
        <taxon>Chelicerata</taxon>
        <taxon>Arachnida</taxon>
        <taxon>Acari</taxon>
        <taxon>Acariformes</taxon>
        <taxon>Sarcoptiformes</taxon>
        <taxon>Astigmata</taxon>
        <taxon>Psoroptidia</taxon>
        <taxon>Analgoidea</taxon>
        <taxon>Pyroglyphidae</taxon>
        <taxon>Dermatophagoidinae</taxon>
        <taxon>Dermatophagoides</taxon>
    </lineage>
</organism>
<reference evidence="1 2" key="1">
    <citation type="journal article" date="2018" name="J. Allergy Clin. Immunol.">
        <title>High-quality assembly of Dermatophagoides pteronyssinus genome and transcriptome reveals a wide range of novel allergens.</title>
        <authorList>
            <person name="Liu X.Y."/>
            <person name="Yang K.Y."/>
            <person name="Wang M.Q."/>
            <person name="Kwok J.S."/>
            <person name="Zeng X."/>
            <person name="Yang Z."/>
            <person name="Xiao X.J."/>
            <person name="Lau C.P."/>
            <person name="Li Y."/>
            <person name="Huang Z.M."/>
            <person name="Ba J.G."/>
            <person name="Yim A.K."/>
            <person name="Ouyang C.Y."/>
            <person name="Ngai S.M."/>
            <person name="Chan T.F."/>
            <person name="Leung E.L."/>
            <person name="Liu L."/>
            <person name="Liu Z.G."/>
            <person name="Tsui S.K."/>
        </authorList>
    </citation>
    <scope>NUCLEOTIDE SEQUENCE [LARGE SCALE GENOMIC DNA]</scope>
    <source>
        <strain evidence="1">Derp</strain>
    </source>
</reference>
<accession>A0ABQ8IXC5</accession>
<evidence type="ECO:0000313" key="1">
    <source>
        <dbReference type="EMBL" id="KAH9414932.1"/>
    </source>
</evidence>
<protein>
    <submittedName>
        <fullName evidence="1">Uncharacterized protein</fullName>
    </submittedName>
</protein>
<reference evidence="1 2" key="2">
    <citation type="journal article" date="2022" name="Mol. Biol. Evol.">
        <title>Comparative Genomics Reveals Insights into the Divergent Evolution of Astigmatic Mites and Household Pest Adaptations.</title>
        <authorList>
            <person name="Xiong Q."/>
            <person name="Wan A.T."/>
            <person name="Liu X."/>
            <person name="Fung C.S."/>
            <person name="Xiao X."/>
            <person name="Malainual N."/>
            <person name="Hou J."/>
            <person name="Wang L."/>
            <person name="Wang M."/>
            <person name="Yang K.Y."/>
            <person name="Cui Y."/>
            <person name="Leung E.L."/>
            <person name="Nong W."/>
            <person name="Shin S.K."/>
            <person name="Au S.W."/>
            <person name="Jeong K.Y."/>
            <person name="Chew F.T."/>
            <person name="Hui J.H."/>
            <person name="Leung T.F."/>
            <person name="Tungtrongchitr A."/>
            <person name="Zhong N."/>
            <person name="Liu Z."/>
            <person name="Tsui S.K."/>
        </authorList>
    </citation>
    <scope>NUCLEOTIDE SEQUENCE [LARGE SCALE GENOMIC DNA]</scope>
    <source>
        <strain evidence="1">Derp</strain>
    </source>
</reference>
<proteinExistence type="predicted"/>
<evidence type="ECO:0000313" key="2">
    <source>
        <dbReference type="Proteomes" id="UP000887458"/>
    </source>
</evidence>
<name>A0ABQ8IXC5_DERPT</name>
<sequence length="74" mass="8687">MSTSLTRLPIGLRSHRKLSLRYYRPNHDNNWMDWHSLHNSIVEIVEHEDDDDCDSDDGDDALITDTFVSHSDIY</sequence>